<sequence>MKLKHLYIDSFRSLKTVKLQDLDPRVNLFVGVNGAGKSSVLDAISLLMSWYVARIQNAKGRGKDIPKDDISLHATYGCTIELTFEDDTRWKLYRSLKYKKADKSDLTELNQKVASFREAIEVDSKTCLPVIAHYGVNRIVRDKYPRMPRGKQQEHVLDTYKNALKGGQLFSDFYRWFRLSEDYENEIYKETQKANTDPGLNAVRQAMHLVFPEYTQMKVGRRPNALYLVKGEERLKINQLSDGEKCYITLVCDLARRLAVANPVGNPLEGEGIVLIDEIDLHLHPLWQQTVISKLKDTFPNIQFFITTHSPIVASDVDGSVYVAKDGQLTPQRTYGKLSSNILSSVFEVSMARSLYVQRLLEAAYDSLDRNDMNHFYSNYAQLEDILGADDLDLVSLKIEQFRREKSRAK</sequence>
<proteinExistence type="predicted"/>
<dbReference type="PANTHER" id="PTHR32182">
    <property type="entry name" value="DNA REPLICATION AND REPAIR PROTEIN RECF"/>
    <property type="match status" value="1"/>
</dbReference>
<gene>
    <name evidence="2" type="ORF">EVA_08248</name>
</gene>
<dbReference type="GO" id="GO:0006302">
    <property type="term" value="P:double-strand break repair"/>
    <property type="evidence" value="ECO:0007669"/>
    <property type="project" value="TreeGrafter"/>
</dbReference>
<feature type="domain" description="RecF/RecN/SMC N-terminal" evidence="1">
    <location>
        <begin position="3"/>
        <end position="325"/>
    </location>
</feature>
<dbReference type="SUPFAM" id="SSF52540">
    <property type="entry name" value="P-loop containing nucleoside triphosphate hydrolases"/>
    <property type="match status" value="1"/>
</dbReference>
<evidence type="ECO:0000259" key="1">
    <source>
        <dbReference type="Pfam" id="PF02463"/>
    </source>
</evidence>
<dbReference type="GO" id="GO:0000731">
    <property type="term" value="P:DNA synthesis involved in DNA repair"/>
    <property type="evidence" value="ECO:0007669"/>
    <property type="project" value="TreeGrafter"/>
</dbReference>
<dbReference type="InterPro" id="IPR003395">
    <property type="entry name" value="RecF/RecN/SMC_N"/>
</dbReference>
<dbReference type="EMBL" id="AMCI01002093">
    <property type="protein sequence ID" value="EJX03646.1"/>
    <property type="molecule type" value="Genomic_DNA"/>
</dbReference>
<feature type="non-terminal residue" evidence="2">
    <location>
        <position position="410"/>
    </location>
</feature>
<protein>
    <submittedName>
        <fullName evidence="2">ATPase</fullName>
    </submittedName>
</protein>
<reference evidence="2" key="1">
    <citation type="journal article" date="2012" name="PLoS ONE">
        <title>Gene sets for utilization of primary and secondary nutrition supplies in the distal gut of endangered iberian lynx.</title>
        <authorList>
            <person name="Alcaide M."/>
            <person name="Messina E."/>
            <person name="Richter M."/>
            <person name="Bargiela R."/>
            <person name="Peplies J."/>
            <person name="Huws S.A."/>
            <person name="Newbold C.J."/>
            <person name="Golyshin P.N."/>
            <person name="Simon M.A."/>
            <person name="Lopez G."/>
            <person name="Yakimov M.M."/>
            <person name="Ferrer M."/>
        </authorList>
    </citation>
    <scope>NUCLEOTIDE SEQUENCE</scope>
</reference>
<dbReference type="InterPro" id="IPR027417">
    <property type="entry name" value="P-loop_NTPase"/>
</dbReference>
<dbReference type="Pfam" id="PF02463">
    <property type="entry name" value="SMC_N"/>
    <property type="match status" value="1"/>
</dbReference>
<accession>J9CTV6</accession>
<dbReference type="PANTHER" id="PTHR32182:SF23">
    <property type="entry name" value="ATP BINDING PROTEIN"/>
    <property type="match status" value="1"/>
</dbReference>
<name>J9CTV6_9ZZZZ</name>
<dbReference type="AlphaFoldDB" id="J9CTV6"/>
<dbReference type="Gene3D" id="3.40.50.300">
    <property type="entry name" value="P-loop containing nucleotide triphosphate hydrolases"/>
    <property type="match status" value="1"/>
</dbReference>
<organism evidence="2">
    <name type="scientific">gut metagenome</name>
    <dbReference type="NCBI Taxonomy" id="749906"/>
    <lineage>
        <taxon>unclassified sequences</taxon>
        <taxon>metagenomes</taxon>
        <taxon>organismal metagenomes</taxon>
    </lineage>
</organism>
<evidence type="ECO:0000313" key="2">
    <source>
        <dbReference type="EMBL" id="EJX03646.1"/>
    </source>
</evidence>
<comment type="caution">
    <text evidence="2">The sequence shown here is derived from an EMBL/GenBank/DDBJ whole genome shotgun (WGS) entry which is preliminary data.</text>
</comment>